<proteinExistence type="predicted"/>
<evidence type="ECO:0000313" key="1">
    <source>
        <dbReference type="EMBL" id="QDY51861.1"/>
    </source>
</evidence>
<reference evidence="1" key="1">
    <citation type="submission" date="2018-11" db="EMBL/GenBank/DDBJ databases">
        <title>A distinct lineage of giant viruses engineers rhodopsin photosystems in predatory marine eukaryotes.</title>
        <authorList>
            <person name="Needham D.M."/>
            <person name="Yoshizawa S."/>
            <person name="Hosaka T."/>
            <person name="Poirier C."/>
            <person name="Choi C.-J."/>
            <person name="Hehenberger E."/>
            <person name="Irwin N.A.T."/>
            <person name="Wilken S."/>
            <person name="Yung C.-M."/>
            <person name="Bachy C."/>
            <person name="Kurihara R."/>
            <person name="Nakajima Y."/>
            <person name="Kojima K."/>
            <person name="Kimura-Someya T."/>
            <person name="Leonard G."/>
            <person name="Malmstrom R.R."/>
            <person name="Mende D."/>
            <person name="Olson D.K."/>
            <person name="Sudo Y."/>
            <person name="Sudek S."/>
            <person name="Richards T.A."/>
            <person name="DeLong E.F."/>
            <person name="Keeling P.J."/>
            <person name="Santoro A.E."/>
            <person name="Shirouzu M."/>
            <person name="Iwasaki W."/>
            <person name="Worden A.Z."/>
        </authorList>
    </citation>
    <scope>NUCLEOTIDE SEQUENCE</scope>
</reference>
<dbReference type="EMBL" id="MK250085">
    <property type="protein sequence ID" value="QDY51861.1"/>
    <property type="molecule type" value="Genomic_DNA"/>
</dbReference>
<gene>
    <name evidence="1" type="ORF">1_246</name>
</gene>
<organism evidence="1">
    <name type="scientific">Mimiviridae sp. ChoanoV1</name>
    <dbReference type="NCBI Taxonomy" id="2596887"/>
    <lineage>
        <taxon>Viruses</taxon>
        <taxon>Varidnaviria</taxon>
        <taxon>Bamfordvirae</taxon>
        <taxon>Nucleocytoviricota</taxon>
        <taxon>Megaviricetes</taxon>
        <taxon>Imitervirales</taxon>
        <taxon>Schizomimiviridae</taxon>
    </lineage>
</organism>
<protein>
    <submittedName>
        <fullName evidence="1">Uncharacterized protein</fullName>
    </submittedName>
</protein>
<accession>A0A5B8IP32</accession>
<sequence>MDKTIQLIGNFLKNQIENYKQENNIEIKLGNKISNEIFKLKIKNPIKIIKKFRNYKLSYSQGKVYKEKDLSYKTFNNKNSELLKKDLLEKEIILGEKFDILILCNLLKTANVFPSKINFDDEYEYEEICVHLDKNMILKFDNYLDMYLIKINIILEKDLPYTYQDEILKNLENVFNIFNEEDNLFN</sequence>
<name>A0A5B8IP32_9VIRU</name>